<protein>
    <recommendedName>
        <fullName evidence="1">DinB-like domain-containing protein</fullName>
    </recommendedName>
</protein>
<dbReference type="Pfam" id="PF12867">
    <property type="entry name" value="DinB_2"/>
    <property type="match status" value="1"/>
</dbReference>
<gene>
    <name evidence="2" type="ORF">rosag_12650</name>
</gene>
<dbReference type="RefSeq" id="WP_284349198.1">
    <property type="nucleotide sequence ID" value="NZ_BRXS01000002.1"/>
</dbReference>
<dbReference type="InterPro" id="IPR024775">
    <property type="entry name" value="DinB-like"/>
</dbReference>
<dbReference type="AlphaFoldDB" id="A0AA37Q6R3"/>
<reference evidence="2" key="1">
    <citation type="submission" date="2022-08" db="EMBL/GenBank/DDBJ databases">
        <title>Draft genome sequencing of Roseisolibacter agri AW1220.</title>
        <authorList>
            <person name="Tobiishi Y."/>
            <person name="Tonouchi A."/>
        </authorList>
    </citation>
    <scope>NUCLEOTIDE SEQUENCE</scope>
    <source>
        <strain evidence="2">AW1220</strain>
    </source>
</reference>
<dbReference type="InterPro" id="IPR034660">
    <property type="entry name" value="DinB/YfiT-like"/>
</dbReference>
<keyword evidence="3" id="KW-1185">Reference proteome</keyword>
<evidence type="ECO:0000313" key="3">
    <source>
        <dbReference type="Proteomes" id="UP001161325"/>
    </source>
</evidence>
<comment type="caution">
    <text evidence="2">The sequence shown here is derived from an EMBL/GenBank/DDBJ whole genome shotgun (WGS) entry which is preliminary data.</text>
</comment>
<sequence length="196" mass="21509">MSPPSTNREHLARLAALADANAAEAVRVVADLDAARLLWRPSPERWSVADCLEHLIATGVVYHPRIRAVLATATRDAALDDARWAPTWFGRLFVRAAGPHGRAVRARGPFVPPPGRLDACPRLLAQQRELRALIEDAHGTDLRALRIESPLSRVLTLRLGEAFEMLLAHQQRHLAQAWRVRQSVGFPASRALAAGG</sequence>
<evidence type="ECO:0000313" key="2">
    <source>
        <dbReference type="EMBL" id="GLC24752.1"/>
    </source>
</evidence>
<dbReference type="SUPFAM" id="SSF109854">
    <property type="entry name" value="DinB/YfiT-like putative metalloenzymes"/>
    <property type="match status" value="1"/>
</dbReference>
<accession>A0AA37Q6R3</accession>
<evidence type="ECO:0000259" key="1">
    <source>
        <dbReference type="Pfam" id="PF12867"/>
    </source>
</evidence>
<feature type="domain" description="DinB-like" evidence="1">
    <location>
        <begin position="20"/>
        <end position="177"/>
    </location>
</feature>
<dbReference type="Proteomes" id="UP001161325">
    <property type="component" value="Unassembled WGS sequence"/>
</dbReference>
<name>A0AA37Q6R3_9BACT</name>
<dbReference type="Gene3D" id="1.20.120.450">
    <property type="entry name" value="dinb family like domain"/>
    <property type="match status" value="1"/>
</dbReference>
<dbReference type="EMBL" id="BRXS01000002">
    <property type="protein sequence ID" value="GLC24752.1"/>
    <property type="molecule type" value="Genomic_DNA"/>
</dbReference>
<organism evidence="2 3">
    <name type="scientific">Roseisolibacter agri</name>
    <dbReference type="NCBI Taxonomy" id="2014610"/>
    <lineage>
        <taxon>Bacteria</taxon>
        <taxon>Pseudomonadati</taxon>
        <taxon>Gemmatimonadota</taxon>
        <taxon>Gemmatimonadia</taxon>
        <taxon>Gemmatimonadales</taxon>
        <taxon>Gemmatimonadaceae</taxon>
        <taxon>Roseisolibacter</taxon>
    </lineage>
</organism>
<proteinExistence type="predicted"/>